<dbReference type="KEGG" id="mag:amb1685"/>
<gene>
    <name evidence="1" type="ordered locus">amb1685</name>
</gene>
<sequence length="154" mass="17118">MGGTKFHLMPVPPLAQGSFAAPFCLRHSGRGPIVPGHNRPIIQIWGLQGRGWTMAAKSRTEIIDDIEDCIGRNGGEFGQWYVGFTASPKIKLFSGHKLKQSGDAWISRLAKDEFEAHEVAEFFRTTRKTKGPGGQPSDNDLYVYAYKMKSHTKP</sequence>
<evidence type="ECO:0000313" key="1">
    <source>
        <dbReference type="EMBL" id="BAE50489.1"/>
    </source>
</evidence>
<reference evidence="1 2" key="1">
    <citation type="journal article" date="2005" name="DNA Res.">
        <title>Complete genome sequence of the facultative anaerobic magnetotactic bacterium Magnetospirillum sp. strain AMB-1.</title>
        <authorList>
            <person name="Matsunaga T."/>
            <person name="Okamura Y."/>
            <person name="Fukuda Y."/>
            <person name="Wahyudi A.T."/>
            <person name="Murase Y."/>
            <person name="Takeyama H."/>
        </authorList>
    </citation>
    <scope>NUCLEOTIDE SEQUENCE [LARGE SCALE GENOMIC DNA]</scope>
    <source>
        <strain evidence="2">ATCC 700264 / AMB-1</strain>
    </source>
</reference>
<dbReference type="AlphaFoldDB" id="Q2W6N6"/>
<proteinExistence type="predicted"/>
<dbReference type="Proteomes" id="UP000007058">
    <property type="component" value="Chromosome"/>
</dbReference>
<evidence type="ECO:0000313" key="2">
    <source>
        <dbReference type="Proteomes" id="UP000007058"/>
    </source>
</evidence>
<keyword evidence="2" id="KW-1185">Reference proteome</keyword>
<dbReference type="EMBL" id="AP007255">
    <property type="protein sequence ID" value="BAE50489.1"/>
    <property type="molecule type" value="Genomic_DNA"/>
</dbReference>
<name>Q2W6N6_PARM1</name>
<accession>Q2W6N6</accession>
<organism evidence="1 2">
    <name type="scientific">Paramagnetospirillum magneticum (strain ATCC 700264 / AMB-1)</name>
    <name type="common">Magnetospirillum magneticum</name>
    <dbReference type="NCBI Taxonomy" id="342108"/>
    <lineage>
        <taxon>Bacteria</taxon>
        <taxon>Pseudomonadati</taxon>
        <taxon>Pseudomonadota</taxon>
        <taxon>Alphaproteobacteria</taxon>
        <taxon>Rhodospirillales</taxon>
        <taxon>Magnetospirillaceae</taxon>
        <taxon>Paramagnetospirillum</taxon>
    </lineage>
</organism>
<protein>
    <submittedName>
        <fullName evidence="1">Uncharacterized protein</fullName>
    </submittedName>
</protein>
<dbReference type="HOGENOM" id="CLU_1702152_0_0_5"/>